<keyword evidence="2" id="KW-1185">Reference proteome</keyword>
<organism evidence="1 2">
    <name type="scientific">Orchesella dallaii</name>
    <dbReference type="NCBI Taxonomy" id="48710"/>
    <lineage>
        <taxon>Eukaryota</taxon>
        <taxon>Metazoa</taxon>
        <taxon>Ecdysozoa</taxon>
        <taxon>Arthropoda</taxon>
        <taxon>Hexapoda</taxon>
        <taxon>Collembola</taxon>
        <taxon>Entomobryomorpha</taxon>
        <taxon>Entomobryoidea</taxon>
        <taxon>Orchesellidae</taxon>
        <taxon>Orchesellinae</taxon>
        <taxon>Orchesella</taxon>
    </lineage>
</organism>
<reference evidence="1 2" key="1">
    <citation type="submission" date="2024-08" db="EMBL/GenBank/DDBJ databases">
        <authorList>
            <person name="Cucini C."/>
            <person name="Frati F."/>
        </authorList>
    </citation>
    <scope>NUCLEOTIDE SEQUENCE [LARGE SCALE GENOMIC DNA]</scope>
</reference>
<proteinExistence type="predicted"/>
<protein>
    <submittedName>
        <fullName evidence="1">Uncharacterized protein</fullName>
    </submittedName>
</protein>
<dbReference type="EMBL" id="CAXLJM020000109">
    <property type="protein sequence ID" value="CAL8135817.1"/>
    <property type="molecule type" value="Genomic_DNA"/>
</dbReference>
<evidence type="ECO:0000313" key="2">
    <source>
        <dbReference type="Proteomes" id="UP001642540"/>
    </source>
</evidence>
<comment type="caution">
    <text evidence="1">The sequence shown here is derived from an EMBL/GenBank/DDBJ whole genome shotgun (WGS) entry which is preliminary data.</text>
</comment>
<evidence type="ECO:0000313" key="1">
    <source>
        <dbReference type="EMBL" id="CAL8135817.1"/>
    </source>
</evidence>
<sequence length="218" mass="25253">MESMLLRIILQYSILATLVTVLNGFQWHFPSANADDNMLEDGDELYPDVTNCFIGAAGRDDEFVELRRIDDFCSATNKNRTSVCFKLCIFDMWRLIGRDRITLNDDIEQNPQNYDEVSTSRLFRIDYRPVTGPVWALVAIQMLKIPFSEMKNKFQQEKEQMTKRIEKCTAFRFQSSLKDNHCGAIPHPIFSKEPEAAHSDKWEKLLDCIETALVRLSS</sequence>
<name>A0ABP1RUH3_9HEXA</name>
<accession>A0ABP1RUH3</accession>
<gene>
    <name evidence="1" type="ORF">ODALV1_LOCUS26154</name>
</gene>
<dbReference type="Proteomes" id="UP001642540">
    <property type="component" value="Unassembled WGS sequence"/>
</dbReference>